<dbReference type="SUPFAM" id="SSF54791">
    <property type="entry name" value="Eukaryotic type KH-domain (KH-domain type I)"/>
    <property type="match status" value="1"/>
</dbReference>
<dbReference type="InterPro" id="IPR015847">
    <property type="entry name" value="ExoRNase_PH_dom2"/>
</dbReference>
<dbReference type="GO" id="GO:0003723">
    <property type="term" value="F:RNA binding"/>
    <property type="evidence" value="ECO:0007669"/>
    <property type="project" value="UniProtKB-UniRule"/>
</dbReference>
<dbReference type="NCBIfam" id="TIGR03591">
    <property type="entry name" value="polynuc_phos"/>
    <property type="match status" value="1"/>
</dbReference>
<evidence type="ECO:0000256" key="6">
    <source>
        <dbReference type="ARBA" id="ARBA00022842"/>
    </source>
</evidence>
<dbReference type="InterPro" id="IPR036456">
    <property type="entry name" value="PNPase_PH_RNA-bd_sf"/>
</dbReference>
<evidence type="ECO:0000256" key="8">
    <source>
        <dbReference type="HAMAP-Rule" id="MF_01595"/>
    </source>
</evidence>
<dbReference type="NCBIfam" id="NF008805">
    <property type="entry name" value="PRK11824.1"/>
    <property type="match status" value="1"/>
</dbReference>
<evidence type="ECO:0000313" key="10">
    <source>
        <dbReference type="EMBL" id="PWB72858.1"/>
    </source>
</evidence>
<dbReference type="FunFam" id="3.30.230.70:FF:000002">
    <property type="entry name" value="Polyribonucleotide nucleotidyltransferase"/>
    <property type="match status" value="1"/>
</dbReference>
<dbReference type="GO" id="GO:0006402">
    <property type="term" value="P:mRNA catabolic process"/>
    <property type="evidence" value="ECO:0007669"/>
    <property type="project" value="UniProtKB-UniRule"/>
</dbReference>
<dbReference type="Pfam" id="PF03726">
    <property type="entry name" value="PNPase"/>
    <property type="match status" value="1"/>
</dbReference>
<dbReference type="Gene3D" id="2.40.50.140">
    <property type="entry name" value="Nucleic acid-binding proteins"/>
    <property type="match status" value="1"/>
</dbReference>
<sequence>MVNKVEFEIGGRMMTIETGKMAKQANGAVTVRYADSMVIATVCAATEPREGQDFFPLTVEYREKSYAAGKIPGGFFKREGRPSEKEILSARIIDRPIRPLFPDDFKGDTQCIAYVISHDQKNDTDVLALIGTAAAIAVSDIPIAKTIAGVRVGRIDGQLVINPQIDTLDESDLNITMAGSADSIAMVEGSAREVSEDVIIEALMFGHDHIKMIVAKIDELKAAAGKPVFEYTKSVIDPAIVEKVKELAGAKYDKFNRIADKDSRRTEKKKFQTEVLTALAETFPEKEANIKEVLEEIDAASMRSMILRENIRIDGRGPDDIRDITCEVGLLPRAHGSALFTRGQTQALVAVTLGTKIDEQRLDELEGESTKSYMLHYNFPPFSTGETKPIRGTSRREIGHGNLAERALQPVIPAETSFPYTVRVVSDVMESNGSSSMATVCGASLALMDAGVPIKTAIAGIAMGLIKENDKVVILTDILGDEDHFGDMDFKVAGSTVGVTSIQMDIKITGLDIETMRQALGKARKARLAILDKMNATIHKHRDQLSEFAPRILILKINPSKIGEVIGPGGKIIRAIVEETGAKIDISDDGTVFIASVSAEAGKAALARVQAIVEEPEMGKVYNGVVRRVTDFGAFVEIIPGTDGLVHISELDVNRVKRVEDICRVGDRIEVKVINIDSDGKVRLSRKALLTK</sequence>
<feature type="binding site" evidence="8">
    <location>
        <position position="489"/>
    </location>
    <ligand>
        <name>Mg(2+)</name>
        <dbReference type="ChEBI" id="CHEBI:18420"/>
    </ligand>
</feature>
<dbReference type="EC" id="2.7.7.8" evidence="8"/>
<keyword evidence="5 8" id="KW-0479">Metal-binding</keyword>
<dbReference type="AlphaFoldDB" id="A0A855X1A6"/>
<dbReference type="CDD" id="cd04472">
    <property type="entry name" value="S1_PNPase"/>
    <property type="match status" value="1"/>
</dbReference>
<dbReference type="Gene3D" id="3.30.1370.10">
    <property type="entry name" value="K Homology domain, type 1"/>
    <property type="match status" value="1"/>
</dbReference>
<dbReference type="CDD" id="cd11363">
    <property type="entry name" value="RNase_PH_PNPase_1"/>
    <property type="match status" value="1"/>
</dbReference>
<evidence type="ECO:0000256" key="7">
    <source>
        <dbReference type="ARBA" id="ARBA00022884"/>
    </source>
</evidence>
<dbReference type="Gene3D" id="3.30.230.70">
    <property type="entry name" value="GHMP Kinase, N-terminal domain"/>
    <property type="match status" value="2"/>
</dbReference>
<name>A0A855X1A6_9BACT</name>
<dbReference type="SMART" id="SM00316">
    <property type="entry name" value="S1"/>
    <property type="match status" value="1"/>
</dbReference>
<gene>
    <name evidence="8" type="primary">pnp</name>
    <name evidence="10" type="ORF">C3F09_05990</name>
</gene>
<evidence type="ECO:0000256" key="5">
    <source>
        <dbReference type="ARBA" id="ARBA00022723"/>
    </source>
</evidence>
<dbReference type="Pfam" id="PF00013">
    <property type="entry name" value="KH_1"/>
    <property type="match status" value="1"/>
</dbReference>
<dbReference type="GO" id="GO:0004654">
    <property type="term" value="F:polyribonucleotide nucleotidyltransferase activity"/>
    <property type="evidence" value="ECO:0007669"/>
    <property type="project" value="UniProtKB-UniRule"/>
</dbReference>
<dbReference type="CDD" id="cd02393">
    <property type="entry name" value="KH-I_PNPase"/>
    <property type="match status" value="1"/>
</dbReference>
<evidence type="ECO:0000256" key="4">
    <source>
        <dbReference type="ARBA" id="ARBA00022695"/>
    </source>
</evidence>
<keyword evidence="6 8" id="KW-0460">Magnesium</keyword>
<dbReference type="SUPFAM" id="SSF46915">
    <property type="entry name" value="Polynucleotide phosphorylase/guanosine pentaphosphate synthase (PNPase/GPSI), domain 3"/>
    <property type="match status" value="1"/>
</dbReference>
<evidence type="ECO:0000256" key="3">
    <source>
        <dbReference type="ARBA" id="ARBA00022679"/>
    </source>
</evidence>
<evidence type="ECO:0000259" key="9">
    <source>
        <dbReference type="PROSITE" id="PS50126"/>
    </source>
</evidence>
<dbReference type="InterPro" id="IPR036345">
    <property type="entry name" value="ExoRNase_PH_dom2_sf"/>
</dbReference>
<proteinExistence type="inferred from homology"/>
<dbReference type="InterPro" id="IPR015848">
    <property type="entry name" value="PNPase_PH_RNA-bd_bac/org-type"/>
</dbReference>
<keyword evidence="4 8" id="KW-0548">Nucleotidyltransferase</keyword>
<dbReference type="PANTHER" id="PTHR11252:SF0">
    <property type="entry name" value="POLYRIBONUCLEOTIDE NUCLEOTIDYLTRANSFERASE 1, MITOCHONDRIAL"/>
    <property type="match status" value="1"/>
</dbReference>
<dbReference type="SMART" id="SM00322">
    <property type="entry name" value="KH"/>
    <property type="match status" value="1"/>
</dbReference>
<evidence type="ECO:0000256" key="2">
    <source>
        <dbReference type="ARBA" id="ARBA00022490"/>
    </source>
</evidence>
<dbReference type="FunFam" id="3.30.1370.10:FF:000001">
    <property type="entry name" value="Polyribonucleotide nucleotidyltransferase"/>
    <property type="match status" value="1"/>
</dbReference>
<dbReference type="Proteomes" id="UP000250918">
    <property type="component" value="Unassembled WGS sequence"/>
</dbReference>
<dbReference type="HAMAP" id="MF_01595">
    <property type="entry name" value="PNPase"/>
    <property type="match status" value="1"/>
</dbReference>
<dbReference type="EMBL" id="PQAP01000071">
    <property type="protein sequence ID" value="PWB72858.1"/>
    <property type="molecule type" value="Genomic_DNA"/>
</dbReference>
<comment type="catalytic activity">
    <reaction evidence="8">
        <text>RNA(n+1) + phosphate = RNA(n) + a ribonucleoside 5'-diphosphate</text>
        <dbReference type="Rhea" id="RHEA:22096"/>
        <dbReference type="Rhea" id="RHEA-COMP:14527"/>
        <dbReference type="Rhea" id="RHEA-COMP:17342"/>
        <dbReference type="ChEBI" id="CHEBI:43474"/>
        <dbReference type="ChEBI" id="CHEBI:57930"/>
        <dbReference type="ChEBI" id="CHEBI:140395"/>
        <dbReference type="EC" id="2.7.7.8"/>
    </reaction>
</comment>
<evidence type="ECO:0000313" key="11">
    <source>
        <dbReference type="Proteomes" id="UP000250918"/>
    </source>
</evidence>
<dbReference type="InterPro" id="IPR036612">
    <property type="entry name" value="KH_dom_type_1_sf"/>
</dbReference>
<dbReference type="Pfam" id="PF01138">
    <property type="entry name" value="RNase_PH"/>
    <property type="match status" value="2"/>
</dbReference>
<comment type="function">
    <text evidence="8">Involved in mRNA degradation. Catalyzes the phosphorolysis of single-stranded polyribonucleotides processively in the 3'- to 5'-direction.</text>
</comment>
<dbReference type="PIRSF" id="PIRSF005499">
    <property type="entry name" value="PNPase"/>
    <property type="match status" value="1"/>
</dbReference>
<evidence type="ECO:0000256" key="1">
    <source>
        <dbReference type="ARBA" id="ARBA00007404"/>
    </source>
</evidence>
<dbReference type="GO" id="GO:0006396">
    <property type="term" value="P:RNA processing"/>
    <property type="evidence" value="ECO:0007669"/>
    <property type="project" value="InterPro"/>
</dbReference>
<dbReference type="PROSITE" id="PS50084">
    <property type="entry name" value="KH_TYPE_1"/>
    <property type="match status" value="1"/>
</dbReference>
<dbReference type="PROSITE" id="PS50126">
    <property type="entry name" value="S1"/>
    <property type="match status" value="1"/>
</dbReference>
<dbReference type="SUPFAM" id="SSF50249">
    <property type="entry name" value="Nucleic acid-binding proteins"/>
    <property type="match status" value="1"/>
</dbReference>
<comment type="subcellular location">
    <subcellularLocation>
        <location evidence="8">Cytoplasm</location>
    </subcellularLocation>
</comment>
<dbReference type="Pfam" id="PF00575">
    <property type="entry name" value="S1"/>
    <property type="match status" value="1"/>
</dbReference>
<comment type="similarity">
    <text evidence="1 8">Belongs to the polyribonucleotide nucleotidyltransferase family.</text>
</comment>
<dbReference type="CDD" id="cd11364">
    <property type="entry name" value="RNase_PH_PNPase_2"/>
    <property type="match status" value="1"/>
</dbReference>
<dbReference type="InterPro" id="IPR020568">
    <property type="entry name" value="Ribosomal_Su5_D2-typ_SF"/>
</dbReference>
<dbReference type="InterPro" id="IPR004087">
    <property type="entry name" value="KH_dom"/>
</dbReference>
<feature type="domain" description="S1 motif" evidence="9">
    <location>
        <begin position="619"/>
        <end position="687"/>
    </location>
</feature>
<dbReference type="InterPro" id="IPR012340">
    <property type="entry name" value="NA-bd_OB-fold"/>
</dbReference>
<dbReference type="FunFam" id="3.30.230.70:FF:000001">
    <property type="entry name" value="Polyribonucleotide nucleotidyltransferase"/>
    <property type="match status" value="1"/>
</dbReference>
<dbReference type="GO" id="GO:0005829">
    <property type="term" value="C:cytosol"/>
    <property type="evidence" value="ECO:0007669"/>
    <property type="project" value="TreeGrafter"/>
</dbReference>
<comment type="caution">
    <text evidence="10">The sequence shown here is derived from an EMBL/GenBank/DDBJ whole genome shotgun (WGS) entry which is preliminary data.</text>
</comment>
<dbReference type="InterPro" id="IPR027408">
    <property type="entry name" value="PNPase/RNase_PH_dom_sf"/>
</dbReference>
<keyword evidence="2 8" id="KW-0963">Cytoplasm</keyword>
<dbReference type="GO" id="GO:0000287">
    <property type="term" value="F:magnesium ion binding"/>
    <property type="evidence" value="ECO:0007669"/>
    <property type="project" value="UniProtKB-UniRule"/>
</dbReference>
<keyword evidence="3 8" id="KW-0808">Transferase</keyword>
<dbReference type="Pfam" id="PF03725">
    <property type="entry name" value="RNase_PH_C"/>
    <property type="match status" value="1"/>
</dbReference>
<dbReference type="InterPro" id="IPR004088">
    <property type="entry name" value="KH_dom_type_1"/>
</dbReference>
<dbReference type="FunFam" id="2.40.50.140:FF:000189">
    <property type="entry name" value="Polyribonucleotide nucleotidyltransferase, putative"/>
    <property type="match status" value="1"/>
</dbReference>
<keyword evidence="7 8" id="KW-0694">RNA-binding</keyword>
<dbReference type="SUPFAM" id="SSF55666">
    <property type="entry name" value="Ribonuclease PH domain 2-like"/>
    <property type="match status" value="2"/>
</dbReference>
<dbReference type="InterPro" id="IPR012162">
    <property type="entry name" value="PNPase"/>
</dbReference>
<dbReference type="InterPro" id="IPR001247">
    <property type="entry name" value="ExoRNase_PH_dom1"/>
</dbReference>
<organism evidence="10 11">
    <name type="scientific">candidate division GN15 bacterium</name>
    <dbReference type="NCBI Taxonomy" id="2072418"/>
    <lineage>
        <taxon>Bacteria</taxon>
        <taxon>candidate division GN15</taxon>
    </lineage>
</organism>
<dbReference type="InterPro" id="IPR003029">
    <property type="entry name" value="S1_domain"/>
</dbReference>
<dbReference type="PANTHER" id="PTHR11252">
    <property type="entry name" value="POLYRIBONUCLEOTIDE NUCLEOTIDYLTRANSFERASE"/>
    <property type="match status" value="1"/>
</dbReference>
<dbReference type="GO" id="GO:0000175">
    <property type="term" value="F:3'-5'-RNA exonuclease activity"/>
    <property type="evidence" value="ECO:0007669"/>
    <property type="project" value="TreeGrafter"/>
</dbReference>
<comment type="cofactor">
    <cofactor evidence="8">
        <name>Mg(2+)</name>
        <dbReference type="ChEBI" id="CHEBI:18420"/>
    </cofactor>
</comment>
<dbReference type="SUPFAM" id="SSF54211">
    <property type="entry name" value="Ribosomal protein S5 domain 2-like"/>
    <property type="match status" value="2"/>
</dbReference>
<feature type="binding site" evidence="8">
    <location>
        <position position="483"/>
    </location>
    <ligand>
        <name>Mg(2+)</name>
        <dbReference type="ChEBI" id="CHEBI:18420"/>
    </ligand>
</feature>
<protein>
    <recommendedName>
        <fullName evidence="8">Polyribonucleotide nucleotidyltransferase</fullName>
        <ecNumber evidence="8">2.7.7.8</ecNumber>
    </recommendedName>
    <alternativeName>
        <fullName evidence="8">Polynucleotide phosphorylase</fullName>
        <shortName evidence="8">PNPase</shortName>
    </alternativeName>
</protein>
<accession>A0A855X1A6</accession>
<reference evidence="10 11" key="1">
    <citation type="journal article" date="2018" name="ISME J.">
        <title>A methanotrophic archaeon couples anaerobic oxidation of methane to Fe(III) reduction.</title>
        <authorList>
            <person name="Cai C."/>
            <person name="Leu A.O."/>
            <person name="Xie G.J."/>
            <person name="Guo J."/>
            <person name="Feng Y."/>
            <person name="Zhao J.X."/>
            <person name="Tyson G.W."/>
            <person name="Yuan Z."/>
            <person name="Hu S."/>
        </authorList>
    </citation>
    <scope>NUCLEOTIDE SEQUENCE [LARGE SCALE GENOMIC DNA]</scope>
    <source>
        <strain evidence="10">FeB_12</strain>
    </source>
</reference>